<reference evidence="1" key="1">
    <citation type="submission" date="2020-11" db="EMBL/GenBank/DDBJ databases">
        <title>Enhanced detection system for hospital associated transmission using whole genome sequencing surveillance.</title>
        <authorList>
            <person name="Harrison L.H."/>
            <person name="Van Tyne D."/>
            <person name="Marsh J.W."/>
            <person name="Griffith M.P."/>
            <person name="Snyder D.J."/>
            <person name="Cooper V.S."/>
            <person name="Mustapha M."/>
        </authorList>
    </citation>
    <scope>NUCLEOTIDE SEQUENCE</scope>
    <source>
        <strain evidence="1">STEN00053</strain>
    </source>
</reference>
<gene>
    <name evidence="1" type="ORF">I5V89_19400</name>
</gene>
<dbReference type="GO" id="GO:0009007">
    <property type="term" value="F:site-specific DNA-methyltransferase (adenine-specific) activity"/>
    <property type="evidence" value="ECO:0007669"/>
    <property type="project" value="InterPro"/>
</dbReference>
<dbReference type="Proteomes" id="UP000634179">
    <property type="component" value="Unassembled WGS sequence"/>
</dbReference>
<comment type="caution">
    <text evidence="1">The sequence shown here is derived from an EMBL/GenBank/DDBJ whole genome shotgun (WGS) entry which is preliminary data.</text>
</comment>
<accession>A0AA40Y728</accession>
<dbReference type="GO" id="GO:0009307">
    <property type="term" value="P:DNA restriction-modification system"/>
    <property type="evidence" value="ECO:0007669"/>
    <property type="project" value="InterPro"/>
</dbReference>
<dbReference type="GO" id="GO:0003677">
    <property type="term" value="F:DNA binding"/>
    <property type="evidence" value="ECO:0007669"/>
    <property type="project" value="InterPro"/>
</dbReference>
<dbReference type="EMBL" id="JADUOV010000018">
    <property type="protein sequence ID" value="MBH1792033.1"/>
    <property type="molecule type" value="Genomic_DNA"/>
</dbReference>
<keyword evidence="1" id="KW-0489">Methyltransferase</keyword>
<evidence type="ECO:0000313" key="2">
    <source>
        <dbReference type="Proteomes" id="UP000634179"/>
    </source>
</evidence>
<sequence length="183" mass="20052">MADGRHPYASRPEAATHTWLTPPEIIAALGRFDLDPCAAPEPRPWPTADQHITLPANGLNIDWHGRVWCNPPFGRHTEAWLARMADHGNGIALAFARTETTMFQRYVWPRADAVMFLAKRPHFCRPDGSRATGNSGGPICLIAYGWNNVAALMESGLEGAVVRCLKAEATQATEQLRAALATN</sequence>
<dbReference type="InterPro" id="IPR008593">
    <property type="entry name" value="Dam_MeTrfase"/>
</dbReference>
<organism evidence="1 2">
    <name type="scientific">Stenotrophomonas maltophilia</name>
    <name type="common">Pseudomonas maltophilia</name>
    <name type="synonym">Xanthomonas maltophilia</name>
    <dbReference type="NCBI Taxonomy" id="40324"/>
    <lineage>
        <taxon>Bacteria</taxon>
        <taxon>Pseudomonadati</taxon>
        <taxon>Pseudomonadota</taxon>
        <taxon>Gammaproteobacteria</taxon>
        <taxon>Lysobacterales</taxon>
        <taxon>Lysobacteraceae</taxon>
        <taxon>Stenotrophomonas</taxon>
        <taxon>Stenotrophomonas maltophilia group</taxon>
    </lineage>
</organism>
<keyword evidence="1" id="KW-0808">Transferase</keyword>
<evidence type="ECO:0000313" key="1">
    <source>
        <dbReference type="EMBL" id="MBH1792033.1"/>
    </source>
</evidence>
<protein>
    <submittedName>
        <fullName evidence="1">Adenine methyltransferase</fullName>
    </submittedName>
</protein>
<dbReference type="Pfam" id="PF05869">
    <property type="entry name" value="Dam"/>
    <property type="match status" value="1"/>
</dbReference>
<dbReference type="GO" id="GO:0032259">
    <property type="term" value="P:methylation"/>
    <property type="evidence" value="ECO:0007669"/>
    <property type="project" value="UniProtKB-KW"/>
</dbReference>
<proteinExistence type="predicted"/>
<dbReference type="AlphaFoldDB" id="A0AA40Y728"/>
<name>A0AA40Y728_STEMA</name>